<comment type="caution">
    <text evidence="1">The sequence shown here is derived from an EMBL/GenBank/DDBJ whole genome shotgun (WGS) entry which is preliminary data.</text>
</comment>
<evidence type="ECO:0000313" key="2">
    <source>
        <dbReference type="Proteomes" id="UP000824890"/>
    </source>
</evidence>
<accession>A0ABQ8AUP6</accession>
<sequence length="134" mass="15184">MGGSGISCQQTLLYQIFRFLELHLLTSPLMISCVQKVHKQGSLGTLNGWRILYTDSENDMMVVSDDPWQYNYTVIHEVKVENVNDDNKSSFLKQAAPMIETSKSSSVSQPDSPQRSLGLKVFYANVWVFFSPED</sequence>
<keyword evidence="2" id="KW-1185">Reference proteome</keyword>
<organism evidence="1 2">
    <name type="scientific">Brassica napus</name>
    <name type="common">Rape</name>
    <dbReference type="NCBI Taxonomy" id="3708"/>
    <lineage>
        <taxon>Eukaryota</taxon>
        <taxon>Viridiplantae</taxon>
        <taxon>Streptophyta</taxon>
        <taxon>Embryophyta</taxon>
        <taxon>Tracheophyta</taxon>
        <taxon>Spermatophyta</taxon>
        <taxon>Magnoliopsida</taxon>
        <taxon>eudicotyledons</taxon>
        <taxon>Gunneridae</taxon>
        <taxon>Pentapetalae</taxon>
        <taxon>rosids</taxon>
        <taxon>malvids</taxon>
        <taxon>Brassicales</taxon>
        <taxon>Brassicaceae</taxon>
        <taxon>Brassiceae</taxon>
        <taxon>Brassica</taxon>
    </lineage>
</organism>
<name>A0ABQ8AUP6_BRANA</name>
<proteinExistence type="predicted"/>
<evidence type="ECO:0008006" key="3">
    <source>
        <dbReference type="Google" id="ProtNLM"/>
    </source>
</evidence>
<reference evidence="1 2" key="1">
    <citation type="submission" date="2021-05" db="EMBL/GenBank/DDBJ databases">
        <title>Genome Assembly of Synthetic Allotetraploid Brassica napus Reveals Homoeologous Exchanges between Subgenomes.</title>
        <authorList>
            <person name="Davis J.T."/>
        </authorList>
    </citation>
    <scope>NUCLEOTIDE SEQUENCE [LARGE SCALE GENOMIC DNA]</scope>
    <source>
        <strain evidence="2">cv. Da-Ae</strain>
        <tissue evidence="1">Seedling</tissue>
    </source>
</reference>
<dbReference type="Proteomes" id="UP000824890">
    <property type="component" value="Unassembled WGS sequence"/>
</dbReference>
<dbReference type="SUPFAM" id="SSF54277">
    <property type="entry name" value="CAD &amp; PB1 domains"/>
    <property type="match status" value="1"/>
</dbReference>
<evidence type="ECO:0000313" key="1">
    <source>
        <dbReference type="EMBL" id="KAH0896265.1"/>
    </source>
</evidence>
<gene>
    <name evidence="1" type="ORF">HID58_045833</name>
</gene>
<protein>
    <recommendedName>
        <fullName evidence="3">Auxin-responsive protein</fullName>
    </recommendedName>
</protein>
<dbReference type="Gene3D" id="3.10.20.90">
    <property type="entry name" value="Phosphatidylinositol 3-kinase Catalytic Subunit, Chain A, domain 1"/>
    <property type="match status" value="1"/>
</dbReference>
<dbReference type="EMBL" id="JAGKQM010000012">
    <property type="protein sequence ID" value="KAH0896265.1"/>
    <property type="molecule type" value="Genomic_DNA"/>
</dbReference>